<reference evidence="3" key="1">
    <citation type="journal article" date="2019" name="Int. J. Syst. Evol. Microbiol.">
        <title>The Global Catalogue of Microorganisms (GCM) 10K type strain sequencing project: providing services to taxonomists for standard genome sequencing and annotation.</title>
        <authorList>
            <consortium name="The Broad Institute Genomics Platform"/>
            <consortium name="The Broad Institute Genome Sequencing Center for Infectious Disease"/>
            <person name="Wu L."/>
            <person name="Ma J."/>
        </authorList>
    </citation>
    <scope>NUCLEOTIDE SEQUENCE [LARGE SCALE GENOMIC DNA]</scope>
    <source>
        <strain evidence="3">CCUG 55585</strain>
    </source>
</reference>
<sequence length="405" mass="44088">MSHPAHRFARWTRAWCAGACLFLFAIGGAAAQDPAKVRVLVATKDTQQTLQVDFVTKGAVARGLFLPFGGMGNAIAFDARSKEYSATIGPFDRRPSLVAAIEKAFEGKYPVFDIIDDGATYDSDKDEQALIQRAKSQGVGYVLLVDEQFAGISAGGMASPTHDVSVAMTIRYDLYETAKGNRLLRERIGGNSLTRIPLEQALTDRGFLEAQMPAVQEVLGKGIVGGLMRTDNLHRMAASVGKGDTVPALSALLKRHESRVHIATTPPQSWRSPKTTTRYFAVVEPRSELRFKLGVSATVDLLVAEFGQDVDTIEAYQQVVFTRLGEIGFDPASVQERSDFSKPGYTALSVTNPATGGGQLILFRKIDDLYVSMVIIVATENFEQMLAMHKAVLQEAVDGVRIEIK</sequence>
<dbReference type="Proteomes" id="UP001597110">
    <property type="component" value="Unassembled WGS sequence"/>
</dbReference>
<gene>
    <name evidence="2" type="ORF">ACFQ0E_05980</name>
</gene>
<protein>
    <recommendedName>
        <fullName evidence="4">Curli production assembly/transport component CsgG</fullName>
    </recommendedName>
</protein>
<evidence type="ECO:0000256" key="1">
    <source>
        <dbReference type="SAM" id="SignalP"/>
    </source>
</evidence>
<evidence type="ECO:0000313" key="3">
    <source>
        <dbReference type="Proteomes" id="UP001597110"/>
    </source>
</evidence>
<keyword evidence="3" id="KW-1185">Reference proteome</keyword>
<comment type="caution">
    <text evidence="2">The sequence shown here is derived from an EMBL/GenBank/DDBJ whole genome shotgun (WGS) entry which is preliminary data.</text>
</comment>
<organism evidence="2 3">
    <name type="scientific">Lysobacter brunescens</name>
    <dbReference type="NCBI Taxonomy" id="262323"/>
    <lineage>
        <taxon>Bacteria</taxon>
        <taxon>Pseudomonadati</taxon>
        <taxon>Pseudomonadota</taxon>
        <taxon>Gammaproteobacteria</taxon>
        <taxon>Lysobacterales</taxon>
        <taxon>Lysobacteraceae</taxon>
        <taxon>Lysobacter</taxon>
    </lineage>
</organism>
<name>A0ABW2Y9D2_9GAMM</name>
<dbReference type="EMBL" id="JBHTIF010000001">
    <property type="protein sequence ID" value="MFD0725147.1"/>
    <property type="molecule type" value="Genomic_DNA"/>
</dbReference>
<accession>A0ABW2Y9D2</accession>
<evidence type="ECO:0008006" key="4">
    <source>
        <dbReference type="Google" id="ProtNLM"/>
    </source>
</evidence>
<keyword evidence="1" id="KW-0732">Signal</keyword>
<dbReference type="RefSeq" id="WP_386822763.1">
    <property type="nucleotide sequence ID" value="NZ_JBHTIF010000001.1"/>
</dbReference>
<feature type="signal peptide" evidence="1">
    <location>
        <begin position="1"/>
        <end position="31"/>
    </location>
</feature>
<feature type="chain" id="PRO_5047304882" description="Curli production assembly/transport component CsgG" evidence="1">
    <location>
        <begin position="32"/>
        <end position="405"/>
    </location>
</feature>
<evidence type="ECO:0000313" key="2">
    <source>
        <dbReference type="EMBL" id="MFD0725147.1"/>
    </source>
</evidence>
<proteinExistence type="predicted"/>